<evidence type="ECO:0000256" key="1">
    <source>
        <dbReference type="ARBA" id="ARBA00010552"/>
    </source>
</evidence>
<proteinExistence type="inferred from homology"/>
<dbReference type="InterPro" id="IPR006056">
    <property type="entry name" value="RidA"/>
</dbReference>
<dbReference type="Pfam" id="PF01042">
    <property type="entry name" value="Ribonuc_L-PSP"/>
    <property type="match status" value="1"/>
</dbReference>
<dbReference type="Proteomes" id="UP000765003">
    <property type="component" value="Unassembled WGS sequence"/>
</dbReference>
<protein>
    <submittedName>
        <fullName evidence="2">Reactive intermediate/imine deaminase</fullName>
    </submittedName>
</protein>
<dbReference type="EMBL" id="JAFITA010000024">
    <property type="protein sequence ID" value="MBN4077498.1"/>
    <property type="molecule type" value="Genomic_DNA"/>
</dbReference>
<dbReference type="PANTHER" id="PTHR11803">
    <property type="entry name" value="2-IMINOBUTANOATE/2-IMINOPROPANOATE DEAMINASE RIDA"/>
    <property type="match status" value="1"/>
</dbReference>
<accession>A0ABS3AVY3</accession>
<gene>
    <name evidence="2" type="ORF">JYT19_01155</name>
</gene>
<keyword evidence="3" id="KW-1185">Reference proteome</keyword>
<feature type="non-terminal residue" evidence="2">
    <location>
        <position position="105"/>
    </location>
</feature>
<dbReference type="PANTHER" id="PTHR11803:SF58">
    <property type="entry name" value="PROTEIN HMF1-RELATED"/>
    <property type="match status" value="1"/>
</dbReference>
<sequence length="105" mass="11675">MREIITTIKAPKAIGPYNQAVLCKAQETIYVSGQIGLNPHSMEIINNNVAEQTHQALKNLAAVLGAANFSLTHVVKTTVYIKNMDDFDTINEVYTEYFTSNFPAR</sequence>
<dbReference type="InterPro" id="IPR006175">
    <property type="entry name" value="YjgF/YER057c/UK114"/>
</dbReference>
<organism evidence="2 3">
    <name type="scientific">Sulfobacillus acidophilus</name>
    <dbReference type="NCBI Taxonomy" id="53633"/>
    <lineage>
        <taxon>Bacteria</taxon>
        <taxon>Bacillati</taxon>
        <taxon>Bacillota</taxon>
        <taxon>Clostridia</taxon>
        <taxon>Eubacteriales</taxon>
        <taxon>Clostridiales Family XVII. Incertae Sedis</taxon>
        <taxon>Sulfobacillus</taxon>
    </lineage>
</organism>
<dbReference type="SUPFAM" id="SSF55298">
    <property type="entry name" value="YjgF-like"/>
    <property type="match status" value="1"/>
</dbReference>
<reference evidence="2" key="1">
    <citation type="submission" date="2021-02" db="EMBL/GenBank/DDBJ databases">
        <title>Activity-based single-cell genomes from oceanic crustal fluid captures similar information to metagenomic and metatranscriptomic surveys with orders of magnitude less sampling.</title>
        <authorList>
            <person name="D'Angelo T.S."/>
            <person name="Orcutt B.N."/>
        </authorList>
    </citation>
    <scope>NUCLEOTIDE SEQUENCE [LARGE SCALE GENOMIC DNA]</scope>
    <source>
        <strain evidence="2">AH-315-E05</strain>
    </source>
</reference>
<dbReference type="Gene3D" id="3.30.1330.40">
    <property type="entry name" value="RutC-like"/>
    <property type="match status" value="1"/>
</dbReference>
<dbReference type="InterPro" id="IPR035959">
    <property type="entry name" value="RutC-like_sf"/>
</dbReference>
<dbReference type="CDD" id="cd00448">
    <property type="entry name" value="YjgF_YER057c_UK114_family"/>
    <property type="match status" value="1"/>
</dbReference>
<comment type="similarity">
    <text evidence="1">Belongs to the RutC family.</text>
</comment>
<evidence type="ECO:0000313" key="3">
    <source>
        <dbReference type="Proteomes" id="UP000765003"/>
    </source>
</evidence>
<name>A0ABS3AVY3_9FIRM</name>
<evidence type="ECO:0000313" key="2">
    <source>
        <dbReference type="EMBL" id="MBN4077498.1"/>
    </source>
</evidence>
<comment type="caution">
    <text evidence="2">The sequence shown here is derived from an EMBL/GenBank/DDBJ whole genome shotgun (WGS) entry which is preliminary data.</text>
</comment>
<dbReference type="NCBIfam" id="TIGR00004">
    <property type="entry name" value="Rid family detoxifying hydrolase"/>
    <property type="match status" value="1"/>
</dbReference>